<evidence type="ECO:0000313" key="1">
    <source>
        <dbReference type="EMBL" id="TCL56181.1"/>
    </source>
</evidence>
<dbReference type="EMBL" id="SLUO01000012">
    <property type="protein sequence ID" value="TCL56181.1"/>
    <property type="molecule type" value="Genomic_DNA"/>
</dbReference>
<dbReference type="Proteomes" id="UP000295718">
    <property type="component" value="Unassembled WGS sequence"/>
</dbReference>
<proteinExistence type="predicted"/>
<sequence length="190" mass="21550">MEIESDPAIQRLIAFCKATAAYNDYRENSNMIARPTGPMYELDGRIYPVYSDTYILDNFTRIGIDISIDEGLINARFNIDTHGNQLSHYCKTIGEGGPFLLVPATGRWASDFDKSLQEHWGGASIRNCTVSREESNGDEVHTYFTIMENKITLKYNKCESLYISCIEDVLSNYIFDARIVMNGYKGIINV</sequence>
<reference evidence="1 2" key="1">
    <citation type="submission" date="2019-03" db="EMBL/GenBank/DDBJ databases">
        <title>Genomic Encyclopedia of Type Strains, Phase IV (KMG-IV): sequencing the most valuable type-strain genomes for metagenomic binning, comparative biology and taxonomic classification.</title>
        <authorList>
            <person name="Goeker M."/>
        </authorList>
    </citation>
    <scope>NUCLEOTIDE SEQUENCE [LARGE SCALE GENOMIC DNA]</scope>
    <source>
        <strain evidence="1 2">DSM 100556</strain>
    </source>
</reference>
<evidence type="ECO:0000313" key="2">
    <source>
        <dbReference type="Proteomes" id="UP000295718"/>
    </source>
</evidence>
<dbReference type="RefSeq" id="WP_031389343.1">
    <property type="nucleotide sequence ID" value="NZ_JPNB01000001.1"/>
</dbReference>
<accession>A0A4R1QT06</accession>
<organism evidence="1 2">
    <name type="scientific">Kineothrix alysoides</name>
    <dbReference type="NCBI Taxonomy" id="1469948"/>
    <lineage>
        <taxon>Bacteria</taxon>
        <taxon>Bacillati</taxon>
        <taxon>Bacillota</taxon>
        <taxon>Clostridia</taxon>
        <taxon>Lachnospirales</taxon>
        <taxon>Lachnospiraceae</taxon>
        <taxon>Kineothrix</taxon>
    </lineage>
</organism>
<gene>
    <name evidence="1" type="ORF">EDD76_1128</name>
</gene>
<dbReference type="AlphaFoldDB" id="A0A4R1QT06"/>
<comment type="caution">
    <text evidence="1">The sequence shown here is derived from an EMBL/GenBank/DDBJ whole genome shotgun (WGS) entry which is preliminary data.</text>
</comment>
<keyword evidence="2" id="KW-1185">Reference proteome</keyword>
<name>A0A4R1QT06_9FIRM</name>
<protein>
    <submittedName>
        <fullName evidence="1">Uncharacterized protein</fullName>
    </submittedName>
</protein>